<dbReference type="InterPro" id="IPR001304">
    <property type="entry name" value="C-type_lectin-like"/>
</dbReference>
<feature type="chain" id="PRO_5042272269" description="C-type lectin domain-containing protein" evidence="2">
    <location>
        <begin position="30"/>
        <end position="184"/>
    </location>
</feature>
<dbReference type="PANTHER" id="PTHR21407:SF1">
    <property type="entry name" value="RE43931P"/>
    <property type="match status" value="1"/>
</dbReference>
<accession>A0AAE1F6Y2</accession>
<dbReference type="PROSITE" id="PS50041">
    <property type="entry name" value="C_TYPE_LECTIN_2"/>
    <property type="match status" value="1"/>
</dbReference>
<dbReference type="Gene3D" id="3.10.100.10">
    <property type="entry name" value="Mannose-Binding Protein A, subunit A"/>
    <property type="match status" value="1"/>
</dbReference>
<dbReference type="CDD" id="cd00037">
    <property type="entry name" value="CLECT"/>
    <property type="match status" value="1"/>
</dbReference>
<evidence type="ECO:0000256" key="1">
    <source>
        <dbReference type="ARBA" id="ARBA00023157"/>
    </source>
</evidence>
<sequence>MGCRSGGTSPICKMKYAFLLFCLLGVASCQFRGFRQQFSNNFRGGQADDNFGGKEYHFSWRHDGGRKYTGGGAHGYCSNLGGGWQAVGISSPNEGRYINGIISNNRQQYIWTGGVRAGGGWRWLTGESFNVNDWSHTGGAGRRQPDNREGDENCLAILNNFYRDGVKWHDVSCHHTKPVICERN</sequence>
<comment type="caution">
    <text evidence="4">The sequence shown here is derived from an EMBL/GenBank/DDBJ whole genome shotgun (WGS) entry which is preliminary data.</text>
</comment>
<protein>
    <recommendedName>
        <fullName evidence="3">C-type lectin domain-containing protein</fullName>
    </recommendedName>
</protein>
<gene>
    <name evidence="4" type="ORF">Pcinc_025973</name>
</gene>
<name>A0AAE1F6Y2_PETCI</name>
<evidence type="ECO:0000256" key="2">
    <source>
        <dbReference type="SAM" id="SignalP"/>
    </source>
</evidence>
<reference evidence="4" key="1">
    <citation type="submission" date="2023-10" db="EMBL/GenBank/DDBJ databases">
        <title>Genome assemblies of two species of porcelain crab, Petrolisthes cinctipes and Petrolisthes manimaculis (Anomura: Porcellanidae).</title>
        <authorList>
            <person name="Angst P."/>
        </authorList>
    </citation>
    <scope>NUCLEOTIDE SEQUENCE</scope>
    <source>
        <strain evidence="4">PB745_01</strain>
        <tissue evidence="4">Gill</tissue>
    </source>
</reference>
<dbReference type="EMBL" id="JAWQEG010002965">
    <property type="protein sequence ID" value="KAK3868649.1"/>
    <property type="molecule type" value="Genomic_DNA"/>
</dbReference>
<feature type="domain" description="C-type lectin" evidence="3">
    <location>
        <begin position="51"/>
        <end position="182"/>
    </location>
</feature>
<dbReference type="Proteomes" id="UP001286313">
    <property type="component" value="Unassembled WGS sequence"/>
</dbReference>
<dbReference type="InterPro" id="IPR018378">
    <property type="entry name" value="C-type_lectin_CS"/>
</dbReference>
<evidence type="ECO:0000313" key="5">
    <source>
        <dbReference type="Proteomes" id="UP001286313"/>
    </source>
</evidence>
<evidence type="ECO:0000313" key="4">
    <source>
        <dbReference type="EMBL" id="KAK3868649.1"/>
    </source>
</evidence>
<dbReference type="PROSITE" id="PS51257">
    <property type="entry name" value="PROKAR_LIPOPROTEIN"/>
    <property type="match status" value="1"/>
</dbReference>
<dbReference type="Pfam" id="PF00059">
    <property type="entry name" value="Lectin_C"/>
    <property type="match status" value="1"/>
</dbReference>
<dbReference type="PROSITE" id="PS00615">
    <property type="entry name" value="C_TYPE_LECTIN_1"/>
    <property type="match status" value="1"/>
</dbReference>
<evidence type="ECO:0000259" key="3">
    <source>
        <dbReference type="PROSITE" id="PS50041"/>
    </source>
</evidence>
<dbReference type="InterPro" id="IPR016186">
    <property type="entry name" value="C-type_lectin-like/link_sf"/>
</dbReference>
<dbReference type="AlphaFoldDB" id="A0AAE1F6Y2"/>
<dbReference type="SUPFAM" id="SSF56436">
    <property type="entry name" value="C-type lectin-like"/>
    <property type="match status" value="1"/>
</dbReference>
<dbReference type="PANTHER" id="PTHR21407">
    <property type="entry name" value="RE43931P-RELATED"/>
    <property type="match status" value="1"/>
</dbReference>
<dbReference type="InterPro" id="IPR016187">
    <property type="entry name" value="CTDL_fold"/>
</dbReference>
<feature type="signal peptide" evidence="2">
    <location>
        <begin position="1"/>
        <end position="29"/>
    </location>
</feature>
<keyword evidence="1" id="KW-1015">Disulfide bond</keyword>
<organism evidence="4 5">
    <name type="scientific">Petrolisthes cinctipes</name>
    <name type="common">Flat porcelain crab</name>
    <dbReference type="NCBI Taxonomy" id="88211"/>
    <lineage>
        <taxon>Eukaryota</taxon>
        <taxon>Metazoa</taxon>
        <taxon>Ecdysozoa</taxon>
        <taxon>Arthropoda</taxon>
        <taxon>Crustacea</taxon>
        <taxon>Multicrustacea</taxon>
        <taxon>Malacostraca</taxon>
        <taxon>Eumalacostraca</taxon>
        <taxon>Eucarida</taxon>
        <taxon>Decapoda</taxon>
        <taxon>Pleocyemata</taxon>
        <taxon>Anomura</taxon>
        <taxon>Galatheoidea</taxon>
        <taxon>Porcellanidae</taxon>
        <taxon>Petrolisthes</taxon>
    </lineage>
</organism>
<keyword evidence="5" id="KW-1185">Reference proteome</keyword>
<dbReference type="SMART" id="SM00034">
    <property type="entry name" value="CLECT"/>
    <property type="match status" value="1"/>
</dbReference>
<keyword evidence="2" id="KW-0732">Signal</keyword>
<proteinExistence type="predicted"/>